<evidence type="ECO:0000256" key="5">
    <source>
        <dbReference type="ARBA" id="ARBA00022989"/>
    </source>
</evidence>
<keyword evidence="6 7" id="KW-0472">Membrane</keyword>
<dbReference type="PANTHER" id="PTHR33567">
    <property type="entry name" value="CHROMATE ION TRANSPORTER (EUROFUNG)"/>
    <property type="match status" value="1"/>
</dbReference>
<dbReference type="InParanoid" id="A0A1E7FH23"/>
<dbReference type="OrthoDB" id="2160638at2759"/>
<evidence type="ECO:0000256" key="3">
    <source>
        <dbReference type="ARBA" id="ARBA00022475"/>
    </source>
</evidence>
<feature type="transmembrane region" description="Helical" evidence="7">
    <location>
        <begin position="255"/>
        <end position="274"/>
    </location>
</feature>
<feature type="transmembrane region" description="Helical" evidence="7">
    <location>
        <begin position="167"/>
        <end position="185"/>
    </location>
</feature>
<feature type="non-terminal residue" evidence="8">
    <location>
        <position position="390"/>
    </location>
</feature>
<keyword evidence="3" id="KW-1003">Cell membrane</keyword>
<feature type="transmembrane region" description="Helical" evidence="7">
    <location>
        <begin position="12"/>
        <end position="31"/>
    </location>
</feature>
<keyword evidence="4 7" id="KW-0812">Transmembrane</keyword>
<feature type="transmembrane region" description="Helical" evidence="7">
    <location>
        <begin position="295"/>
        <end position="317"/>
    </location>
</feature>
<evidence type="ECO:0000313" key="8">
    <source>
        <dbReference type="EMBL" id="OEU17424.1"/>
    </source>
</evidence>
<feature type="transmembrane region" description="Helical" evidence="7">
    <location>
        <begin position="224"/>
        <end position="243"/>
    </location>
</feature>
<sequence length="390" mass="41997">PLYQRVKETMSLFWYLGAIAFGGPTAHVAILRDHLVSVNNFIDDDVFTELFSLGQGLPGPSSTQLVISTASTHGGAISGAIAFIFWCLPGYTVLTLCGMFLYGFIDPASPPIWLLGIGPAAMSLIFKAAFKFVLKLDKFGTAIGMISCVFSILISGDEHIEKNSSQVVYPTLLISGAALCLLDFYRGPDKSFGTYVQPTGESTEPSAKDRLLVEKIGLSITQGFVYFFIWFGLLIGSVALVNMGNTNLFVEIFEVYFRVGSLIFGGGIVVLPMLQNELVPRGWITNEQFFQGLGIAQSMPGPMFNFAAFLGAVLAGFPGSLTAAIGLFGPGFILIFAMLPFWSRFRHLAPFKAVLKGLNASAVGLIAAGCVTLYPKSVMTYADTMVFIVA</sequence>
<dbReference type="Proteomes" id="UP000095751">
    <property type="component" value="Unassembled WGS sequence"/>
</dbReference>
<proteinExistence type="inferred from homology"/>
<name>A0A1E7FH23_9STRA</name>
<evidence type="ECO:0000256" key="7">
    <source>
        <dbReference type="SAM" id="Phobius"/>
    </source>
</evidence>
<feature type="transmembrane region" description="Helical" evidence="7">
    <location>
        <begin position="80"/>
        <end position="105"/>
    </location>
</feature>
<dbReference type="KEGG" id="fcy:FRACYDRAFT_158516"/>
<dbReference type="AlphaFoldDB" id="A0A1E7FH23"/>
<evidence type="ECO:0000256" key="1">
    <source>
        <dbReference type="ARBA" id="ARBA00004651"/>
    </source>
</evidence>
<evidence type="ECO:0000256" key="4">
    <source>
        <dbReference type="ARBA" id="ARBA00022692"/>
    </source>
</evidence>
<accession>A0A1E7FH23</accession>
<dbReference type="GO" id="GO:0015109">
    <property type="term" value="F:chromate transmembrane transporter activity"/>
    <property type="evidence" value="ECO:0007669"/>
    <property type="project" value="InterPro"/>
</dbReference>
<feature type="transmembrane region" description="Helical" evidence="7">
    <location>
        <begin position="139"/>
        <end position="155"/>
    </location>
</feature>
<dbReference type="PANTHER" id="PTHR33567:SF3">
    <property type="entry name" value="CHROMATE ION TRANSPORTER (EUROFUNG)"/>
    <property type="match status" value="1"/>
</dbReference>
<feature type="transmembrane region" description="Helical" evidence="7">
    <location>
        <begin position="111"/>
        <end position="130"/>
    </location>
</feature>
<evidence type="ECO:0000256" key="6">
    <source>
        <dbReference type="ARBA" id="ARBA00023136"/>
    </source>
</evidence>
<feature type="non-terminal residue" evidence="8">
    <location>
        <position position="1"/>
    </location>
</feature>
<dbReference type="InterPro" id="IPR003370">
    <property type="entry name" value="Chromate_transpt"/>
</dbReference>
<protein>
    <submittedName>
        <fullName evidence="8">Chromate transporter</fullName>
    </submittedName>
</protein>
<gene>
    <name evidence="8" type="ORF">FRACYDRAFT_158516</name>
</gene>
<organism evidence="8 9">
    <name type="scientific">Fragilariopsis cylindrus CCMP1102</name>
    <dbReference type="NCBI Taxonomy" id="635003"/>
    <lineage>
        <taxon>Eukaryota</taxon>
        <taxon>Sar</taxon>
        <taxon>Stramenopiles</taxon>
        <taxon>Ochrophyta</taxon>
        <taxon>Bacillariophyta</taxon>
        <taxon>Bacillariophyceae</taxon>
        <taxon>Bacillariophycidae</taxon>
        <taxon>Bacillariales</taxon>
        <taxon>Bacillariaceae</taxon>
        <taxon>Fragilariopsis</taxon>
    </lineage>
</organism>
<dbReference type="EMBL" id="KV784357">
    <property type="protein sequence ID" value="OEU17424.1"/>
    <property type="molecule type" value="Genomic_DNA"/>
</dbReference>
<comment type="subcellular location">
    <subcellularLocation>
        <location evidence="1">Cell membrane</location>
        <topology evidence="1">Multi-pass membrane protein</topology>
    </subcellularLocation>
</comment>
<keyword evidence="5 7" id="KW-1133">Transmembrane helix</keyword>
<feature type="transmembrane region" description="Helical" evidence="7">
    <location>
        <begin position="354"/>
        <end position="374"/>
    </location>
</feature>
<dbReference type="NCBIfam" id="TIGR00937">
    <property type="entry name" value="2A51"/>
    <property type="match status" value="1"/>
</dbReference>
<dbReference type="GO" id="GO:0005886">
    <property type="term" value="C:plasma membrane"/>
    <property type="evidence" value="ECO:0007669"/>
    <property type="project" value="UniProtKB-SubCell"/>
</dbReference>
<keyword evidence="9" id="KW-1185">Reference proteome</keyword>
<reference evidence="8 9" key="1">
    <citation type="submission" date="2016-09" db="EMBL/GenBank/DDBJ databases">
        <title>Extensive genetic diversity and differential bi-allelic expression allows diatom success in the polar Southern Ocean.</title>
        <authorList>
            <consortium name="DOE Joint Genome Institute"/>
            <person name="Mock T."/>
            <person name="Otillar R.P."/>
            <person name="Strauss J."/>
            <person name="Dupont C."/>
            <person name="Frickenhaus S."/>
            <person name="Maumus F."/>
            <person name="Mcmullan M."/>
            <person name="Sanges R."/>
            <person name="Schmutz J."/>
            <person name="Toseland A."/>
            <person name="Valas R."/>
            <person name="Veluchamy A."/>
            <person name="Ward B.J."/>
            <person name="Allen A."/>
            <person name="Barry K."/>
            <person name="Falciatore A."/>
            <person name="Ferrante M."/>
            <person name="Fortunato A.E."/>
            <person name="Gloeckner G."/>
            <person name="Gruber A."/>
            <person name="Hipkin R."/>
            <person name="Janech M."/>
            <person name="Kroth P."/>
            <person name="Leese F."/>
            <person name="Lindquist E."/>
            <person name="Lyon B.R."/>
            <person name="Martin J."/>
            <person name="Mayer C."/>
            <person name="Parker M."/>
            <person name="Quesneville H."/>
            <person name="Raymond J."/>
            <person name="Uhlig C."/>
            <person name="Valentin K.U."/>
            <person name="Worden A.Z."/>
            <person name="Armbrust E.V."/>
            <person name="Bowler C."/>
            <person name="Green B."/>
            <person name="Moulton V."/>
            <person name="Van Oosterhout C."/>
            <person name="Grigoriev I."/>
        </authorList>
    </citation>
    <scope>NUCLEOTIDE SEQUENCE [LARGE SCALE GENOMIC DNA]</scope>
    <source>
        <strain evidence="8 9">CCMP1102</strain>
    </source>
</reference>
<feature type="transmembrane region" description="Helical" evidence="7">
    <location>
        <begin position="323"/>
        <end position="342"/>
    </location>
</feature>
<evidence type="ECO:0000313" key="9">
    <source>
        <dbReference type="Proteomes" id="UP000095751"/>
    </source>
</evidence>
<dbReference type="InterPro" id="IPR014047">
    <property type="entry name" value="Chr_Tranpt_l_chain"/>
</dbReference>
<dbReference type="Pfam" id="PF02417">
    <property type="entry name" value="Chromate_transp"/>
    <property type="match status" value="2"/>
</dbReference>
<comment type="similarity">
    <text evidence="2">Belongs to the chromate ion transporter (CHR) (TC 2.A.51) family.</text>
</comment>
<dbReference type="PIRSF" id="PIRSF004810">
    <property type="entry name" value="ChrA"/>
    <property type="match status" value="1"/>
</dbReference>
<evidence type="ECO:0000256" key="2">
    <source>
        <dbReference type="ARBA" id="ARBA00005262"/>
    </source>
</evidence>